<keyword evidence="2" id="KW-0238">DNA-binding</keyword>
<sequence length="150" mass="16010">MDALDREILAQVQADGRLTLTELAGRVGLSVSPAHRRLRALERDGVITGYRAQLDPAGVGLGFEALVFVTLTESGAGIVAAFEQAVVEIPHVVQAQRLFGTPDFLLRVVASDLTGFQQLYDSKLATLPGVQKLTSTLVMKSVVEGRGLPL</sequence>
<dbReference type="Pfam" id="PF13412">
    <property type="entry name" value="HTH_24"/>
    <property type="match status" value="1"/>
</dbReference>
<proteinExistence type="predicted"/>
<evidence type="ECO:0000313" key="6">
    <source>
        <dbReference type="Proteomes" id="UP001138997"/>
    </source>
</evidence>
<keyword evidence="6" id="KW-1185">Reference proteome</keyword>
<dbReference type="PROSITE" id="PS00519">
    <property type="entry name" value="HTH_ASNC_1"/>
    <property type="match status" value="1"/>
</dbReference>
<dbReference type="EMBL" id="JAJOMB010000002">
    <property type="protein sequence ID" value="MCD5310238.1"/>
    <property type="molecule type" value="Genomic_DNA"/>
</dbReference>
<dbReference type="InterPro" id="IPR036390">
    <property type="entry name" value="WH_DNA-bd_sf"/>
</dbReference>
<dbReference type="InterPro" id="IPR019885">
    <property type="entry name" value="Tscrpt_reg_HTH_AsnC-type_CS"/>
</dbReference>
<dbReference type="PANTHER" id="PTHR30154">
    <property type="entry name" value="LEUCINE-RESPONSIVE REGULATORY PROTEIN"/>
    <property type="match status" value="1"/>
</dbReference>
<dbReference type="SUPFAM" id="SSF54909">
    <property type="entry name" value="Dimeric alpha+beta barrel"/>
    <property type="match status" value="1"/>
</dbReference>
<dbReference type="CDD" id="cd00090">
    <property type="entry name" value="HTH_ARSR"/>
    <property type="match status" value="1"/>
</dbReference>
<keyword evidence="3" id="KW-0804">Transcription</keyword>
<dbReference type="Pfam" id="PF01037">
    <property type="entry name" value="AsnC_trans_reg"/>
    <property type="match status" value="1"/>
</dbReference>
<comment type="caution">
    <text evidence="5">The sequence shown here is derived from an EMBL/GenBank/DDBJ whole genome shotgun (WGS) entry which is preliminary data.</text>
</comment>
<organism evidence="5 6">
    <name type="scientific">Kineosporia babensis</name>
    <dbReference type="NCBI Taxonomy" id="499548"/>
    <lineage>
        <taxon>Bacteria</taxon>
        <taxon>Bacillati</taxon>
        <taxon>Actinomycetota</taxon>
        <taxon>Actinomycetes</taxon>
        <taxon>Kineosporiales</taxon>
        <taxon>Kineosporiaceae</taxon>
        <taxon>Kineosporia</taxon>
    </lineage>
</organism>
<gene>
    <name evidence="5" type="ORF">LR394_04970</name>
</gene>
<evidence type="ECO:0000259" key="4">
    <source>
        <dbReference type="PROSITE" id="PS50956"/>
    </source>
</evidence>
<dbReference type="InterPro" id="IPR019887">
    <property type="entry name" value="Tscrpt_reg_AsnC/Lrp_C"/>
</dbReference>
<dbReference type="PANTHER" id="PTHR30154:SF34">
    <property type="entry name" value="TRANSCRIPTIONAL REGULATOR AZLB"/>
    <property type="match status" value="1"/>
</dbReference>
<evidence type="ECO:0000256" key="1">
    <source>
        <dbReference type="ARBA" id="ARBA00023015"/>
    </source>
</evidence>
<reference evidence="5" key="1">
    <citation type="submission" date="2021-11" db="EMBL/GenBank/DDBJ databases">
        <title>Streptomyces corallinus and Kineosporia corallina sp. nov., two new coral-derived marine actinobacteria.</title>
        <authorList>
            <person name="Buangrab K."/>
            <person name="Sutthacheep M."/>
            <person name="Yeemin T."/>
            <person name="Harunari E."/>
            <person name="Igarashi Y."/>
            <person name="Sripreechasak P."/>
            <person name="Kanchanasin P."/>
            <person name="Tanasupawat S."/>
            <person name="Phongsopitanun W."/>
        </authorList>
    </citation>
    <scope>NUCLEOTIDE SEQUENCE</scope>
    <source>
        <strain evidence="5">JCM 31032</strain>
    </source>
</reference>
<evidence type="ECO:0000256" key="2">
    <source>
        <dbReference type="ARBA" id="ARBA00023125"/>
    </source>
</evidence>
<dbReference type="PRINTS" id="PR00033">
    <property type="entry name" value="HTHASNC"/>
</dbReference>
<dbReference type="GO" id="GO:0043565">
    <property type="term" value="F:sequence-specific DNA binding"/>
    <property type="evidence" value="ECO:0007669"/>
    <property type="project" value="InterPro"/>
</dbReference>
<dbReference type="InterPro" id="IPR019888">
    <property type="entry name" value="Tscrpt_reg_AsnC-like"/>
</dbReference>
<dbReference type="GO" id="GO:0043200">
    <property type="term" value="P:response to amino acid"/>
    <property type="evidence" value="ECO:0007669"/>
    <property type="project" value="TreeGrafter"/>
</dbReference>
<dbReference type="Proteomes" id="UP001138997">
    <property type="component" value="Unassembled WGS sequence"/>
</dbReference>
<dbReference type="InterPro" id="IPR011991">
    <property type="entry name" value="ArsR-like_HTH"/>
</dbReference>
<keyword evidence="1" id="KW-0805">Transcription regulation</keyword>
<dbReference type="InterPro" id="IPR036388">
    <property type="entry name" value="WH-like_DNA-bd_sf"/>
</dbReference>
<dbReference type="SUPFAM" id="SSF46785">
    <property type="entry name" value="Winged helix' DNA-binding domain"/>
    <property type="match status" value="1"/>
</dbReference>
<name>A0A9X1N9X1_9ACTN</name>
<evidence type="ECO:0000313" key="5">
    <source>
        <dbReference type="EMBL" id="MCD5310238.1"/>
    </source>
</evidence>
<dbReference type="Gene3D" id="1.10.10.10">
    <property type="entry name" value="Winged helix-like DNA-binding domain superfamily/Winged helix DNA-binding domain"/>
    <property type="match status" value="1"/>
</dbReference>
<protein>
    <submittedName>
        <fullName evidence="5">Lrp/AsnC family transcriptional regulator</fullName>
    </submittedName>
</protein>
<dbReference type="GO" id="GO:0005829">
    <property type="term" value="C:cytosol"/>
    <property type="evidence" value="ECO:0007669"/>
    <property type="project" value="TreeGrafter"/>
</dbReference>
<dbReference type="AlphaFoldDB" id="A0A9X1N9X1"/>
<dbReference type="RefSeq" id="WP_231439164.1">
    <property type="nucleotide sequence ID" value="NZ_JAJOMB010000002.1"/>
</dbReference>
<dbReference type="PROSITE" id="PS50956">
    <property type="entry name" value="HTH_ASNC_2"/>
    <property type="match status" value="1"/>
</dbReference>
<dbReference type="InterPro" id="IPR011008">
    <property type="entry name" value="Dimeric_a/b-barrel"/>
</dbReference>
<dbReference type="Gene3D" id="3.30.70.920">
    <property type="match status" value="1"/>
</dbReference>
<evidence type="ECO:0000256" key="3">
    <source>
        <dbReference type="ARBA" id="ARBA00023163"/>
    </source>
</evidence>
<dbReference type="SMART" id="SM00344">
    <property type="entry name" value="HTH_ASNC"/>
    <property type="match status" value="1"/>
</dbReference>
<accession>A0A9X1N9X1</accession>
<feature type="domain" description="HTH asnC-type" evidence="4">
    <location>
        <begin position="1"/>
        <end position="62"/>
    </location>
</feature>
<dbReference type="InterPro" id="IPR000485">
    <property type="entry name" value="AsnC-type_HTH_dom"/>
</dbReference>